<comment type="caution">
    <text evidence="3">The sequence shown here is derived from an EMBL/GenBank/DDBJ whole genome shotgun (WGS) entry which is preliminary data.</text>
</comment>
<dbReference type="Proteomes" id="UP000253805">
    <property type="component" value="Unassembled WGS sequence"/>
</dbReference>
<dbReference type="AlphaFoldDB" id="A0A369P0J8"/>
<dbReference type="InterPro" id="IPR025420">
    <property type="entry name" value="DUF4143"/>
</dbReference>
<accession>A0A369P0J8</accession>
<dbReference type="InterPro" id="IPR041682">
    <property type="entry name" value="AAA_14"/>
</dbReference>
<protein>
    <submittedName>
        <fullName evidence="3">Uncharacterized protein</fullName>
    </submittedName>
</protein>
<evidence type="ECO:0000313" key="3">
    <source>
        <dbReference type="EMBL" id="RDC43653.1"/>
    </source>
</evidence>
<dbReference type="Pfam" id="PF13173">
    <property type="entry name" value="AAA_14"/>
    <property type="match status" value="1"/>
</dbReference>
<name>A0A369P0J8_9ACTN</name>
<feature type="domain" description="DUF4143" evidence="2">
    <location>
        <begin position="232"/>
        <end position="377"/>
    </location>
</feature>
<gene>
    <name evidence="3" type="ORF">C1850_07525</name>
</gene>
<dbReference type="EMBL" id="PPUT01000018">
    <property type="protein sequence ID" value="RDC43653.1"/>
    <property type="molecule type" value="Genomic_DNA"/>
</dbReference>
<dbReference type="PANTHER" id="PTHR33295">
    <property type="entry name" value="ATPASE"/>
    <property type="match status" value="1"/>
</dbReference>
<evidence type="ECO:0000259" key="2">
    <source>
        <dbReference type="Pfam" id="PF13635"/>
    </source>
</evidence>
<organism evidence="3 4">
    <name type="scientific">Adlercreutzia equolifaciens subsp. celatus</name>
    <dbReference type="NCBI Taxonomy" id="394340"/>
    <lineage>
        <taxon>Bacteria</taxon>
        <taxon>Bacillati</taxon>
        <taxon>Actinomycetota</taxon>
        <taxon>Coriobacteriia</taxon>
        <taxon>Eggerthellales</taxon>
        <taxon>Eggerthellaceae</taxon>
        <taxon>Adlercreutzia</taxon>
    </lineage>
</organism>
<dbReference type="Pfam" id="PF13635">
    <property type="entry name" value="DUF4143"/>
    <property type="match status" value="1"/>
</dbReference>
<feature type="domain" description="AAA" evidence="1">
    <location>
        <begin position="39"/>
        <end position="171"/>
    </location>
</feature>
<dbReference type="PANTHER" id="PTHR33295:SF8">
    <property type="entry name" value="AAA+ ATPASE DOMAIN-CONTAINING PROTEIN"/>
    <property type="match status" value="1"/>
</dbReference>
<proteinExistence type="predicted"/>
<evidence type="ECO:0000313" key="4">
    <source>
        <dbReference type="Proteomes" id="UP000253805"/>
    </source>
</evidence>
<dbReference type="RefSeq" id="WP_114549204.1">
    <property type="nucleotide sequence ID" value="NZ_PPUT01000018.1"/>
</dbReference>
<evidence type="ECO:0000259" key="1">
    <source>
        <dbReference type="Pfam" id="PF13173"/>
    </source>
</evidence>
<dbReference type="SUPFAM" id="SSF52540">
    <property type="entry name" value="P-loop containing nucleoside triphosphate hydrolases"/>
    <property type="match status" value="1"/>
</dbReference>
<sequence length="447" mass="50866">MDNIAALVAEAREQPLPSFIPRSEIIRELAEPARFNLVEIITGMRRSGKTFYLYQKMSQLLEAGVPRDRLFYFDFADDRLSPLAPDTMASVIEEFWRQVPEARTEGCYLFLDEVQEMERWQGVCQRLAEHEKVTLVITGSSSKLSSEKIATKFRGRSHSHEMLPLSFREFCLFQAVEGDRLKGPAFSPQTQTFLEGLFDRYLTEGGFPGVQNRLNEDRIELLQSYVRDVVARDVAERLGREDIRIANQFALYGLRNTACEFSVNQLVESFKELGFKIYWEKADRIMDLLRQAFLLMKVEEHAFALKPQTTATPKVYGIDPGIVYAVSRANQQDVGKRFETAVYLELRRRMAGKRTESITSYTAPGPRGQKVDFLLGDALAAEPYALIQVTASMASPRTREREVDSLVAAMEATGIKEGTIVTLREEERIETEAGPIEAVPACKWFLR</sequence>
<dbReference type="InterPro" id="IPR027417">
    <property type="entry name" value="P-loop_NTPase"/>
</dbReference>
<reference evidence="3 4" key="1">
    <citation type="journal article" date="2018" name="Elife">
        <title>Discovery and characterization of a prevalent human gut bacterial enzyme sufficient for the inactivation of a family of plant toxins.</title>
        <authorList>
            <person name="Koppel N."/>
            <person name="Bisanz J.E."/>
            <person name="Pandelia M.E."/>
            <person name="Turnbaugh P.J."/>
            <person name="Balskus E.P."/>
        </authorList>
    </citation>
    <scope>NUCLEOTIDE SEQUENCE [LARGE SCALE GENOMIC DNA]</scope>
    <source>
        <strain evidence="3 4">OB21 GAM 11</strain>
    </source>
</reference>